<evidence type="ECO:0000256" key="1">
    <source>
        <dbReference type="SAM" id="MobiDB-lite"/>
    </source>
</evidence>
<name>A0ABY8F627_9HYPH</name>
<dbReference type="Gene3D" id="2.40.50.90">
    <property type="match status" value="1"/>
</dbReference>
<sequence length="299" mass="32175">MNLRSVLVPALVLTAAGGLLAVLLLADPPNSSSDETAASRDGQLAKALVAETQNEISSAQTSPPAPAAPAPLPGNIRDVSPDGVSAPKVSGGLKRIAPSKRYLELKDPPVEPIPDGPLELVRVQVLDGGRLRANQITVKLAHIIPLEPEETCVSRLGGTWPCGARARTFLRGLIRQFKVNCEKIEELGPRQILATCSRGKIDLSTRLVRYGWADPLENAPDHLQELALKAKERKIGKWQAEWLKDLPATQWENDPTAALPGLEVIEPEIVEWSLRADPEAPEDDTSLFGLGDPAIAPQQ</sequence>
<feature type="domain" description="TNase-like" evidence="2">
    <location>
        <begin position="116"/>
        <end position="240"/>
    </location>
</feature>
<dbReference type="SMART" id="SM00318">
    <property type="entry name" value="SNc"/>
    <property type="match status" value="1"/>
</dbReference>
<dbReference type="SUPFAM" id="SSF50199">
    <property type="entry name" value="Staphylococcal nuclease"/>
    <property type="match status" value="1"/>
</dbReference>
<dbReference type="InterPro" id="IPR016071">
    <property type="entry name" value="Staphylococal_nuclease_OB-fold"/>
</dbReference>
<dbReference type="Proteomes" id="UP001209803">
    <property type="component" value="Chromosome"/>
</dbReference>
<evidence type="ECO:0000313" key="3">
    <source>
        <dbReference type="EMBL" id="WFE88730.1"/>
    </source>
</evidence>
<organism evidence="3 4">
    <name type="scientific">Roseibium porphyridii</name>
    <dbReference type="NCBI Taxonomy" id="2866279"/>
    <lineage>
        <taxon>Bacteria</taxon>
        <taxon>Pseudomonadati</taxon>
        <taxon>Pseudomonadota</taxon>
        <taxon>Alphaproteobacteria</taxon>
        <taxon>Hyphomicrobiales</taxon>
        <taxon>Stappiaceae</taxon>
        <taxon>Roseibium</taxon>
    </lineage>
</organism>
<evidence type="ECO:0000259" key="2">
    <source>
        <dbReference type="SMART" id="SM00318"/>
    </source>
</evidence>
<gene>
    <name evidence="3" type="ORF">K1718_21600</name>
</gene>
<keyword evidence="4" id="KW-1185">Reference proteome</keyword>
<feature type="compositionally biased region" description="Polar residues" evidence="1">
    <location>
        <begin position="51"/>
        <end position="62"/>
    </location>
</feature>
<feature type="region of interest" description="Disordered" evidence="1">
    <location>
        <begin position="277"/>
        <end position="299"/>
    </location>
</feature>
<feature type="region of interest" description="Disordered" evidence="1">
    <location>
        <begin position="51"/>
        <end position="91"/>
    </location>
</feature>
<reference evidence="3 4" key="1">
    <citation type="submission" date="2023-03" db="EMBL/GenBank/DDBJ databases">
        <title>Roseibium porphyridii sp. nov. and Roseibium rhodosorbium sp. nov. isolated from marine algae, Porphyridium cruentum and Rhodosorus marinus, respectively.</title>
        <authorList>
            <person name="Lee M.W."/>
            <person name="Choi B.J."/>
            <person name="Lee J.K."/>
            <person name="Choi D.G."/>
            <person name="Baek J.H."/>
            <person name="Bayburt H."/>
            <person name="Kim J.M."/>
            <person name="Han D.M."/>
            <person name="Kim K.H."/>
            <person name="Jeon C.O."/>
        </authorList>
    </citation>
    <scope>NUCLEOTIDE SEQUENCE [LARGE SCALE GENOMIC DNA]</scope>
    <source>
        <strain evidence="3 4">KMA01</strain>
    </source>
</reference>
<dbReference type="InterPro" id="IPR035437">
    <property type="entry name" value="SNase_OB-fold_sf"/>
</dbReference>
<evidence type="ECO:0000313" key="4">
    <source>
        <dbReference type="Proteomes" id="UP001209803"/>
    </source>
</evidence>
<accession>A0ABY8F627</accession>
<feature type="compositionally biased region" description="Pro residues" evidence="1">
    <location>
        <begin position="63"/>
        <end position="72"/>
    </location>
</feature>
<protein>
    <submittedName>
        <fullName evidence="3">Thermonuclease family protein</fullName>
    </submittedName>
</protein>
<dbReference type="EMBL" id="CP120863">
    <property type="protein sequence ID" value="WFE88730.1"/>
    <property type="molecule type" value="Genomic_DNA"/>
</dbReference>
<proteinExistence type="predicted"/>
<dbReference type="RefSeq" id="WP_265680894.1">
    <property type="nucleotide sequence ID" value="NZ_CP120863.1"/>
</dbReference>